<dbReference type="EMBL" id="CAJA01000157">
    <property type="protein sequence ID" value="CCH73188.1"/>
    <property type="molecule type" value="Genomic_DNA"/>
</dbReference>
<accession>W6JUU3</accession>
<keyword evidence="2" id="KW-1185">Reference proteome</keyword>
<evidence type="ECO:0000313" key="1">
    <source>
        <dbReference type="EMBL" id="CCH73188.1"/>
    </source>
</evidence>
<reference evidence="1 2" key="1">
    <citation type="journal article" date="2013" name="ISME J.">
        <title>A metabolic model for members of the genus Tetrasphaera involved in enhanced biological phosphorus removal.</title>
        <authorList>
            <person name="Kristiansen R."/>
            <person name="Nguyen H.T.T."/>
            <person name="Saunders A.M."/>
            <person name="Nielsen J.L."/>
            <person name="Wimmer R."/>
            <person name="Le V.Q."/>
            <person name="McIlroy S.J."/>
            <person name="Petrovski S."/>
            <person name="Seviour R.J."/>
            <person name="Calteau A."/>
            <person name="Nielsen K.L."/>
            <person name="Nielsen P.H."/>
        </authorList>
    </citation>
    <scope>NUCLEOTIDE SEQUENCE [LARGE SCALE GENOMIC DNA]</scope>
    <source>
        <strain evidence="1 2">Ben110</strain>
    </source>
</reference>
<proteinExistence type="predicted"/>
<dbReference type="STRING" id="1193182.BN11_240024"/>
<dbReference type="AlphaFoldDB" id="W6JUU3"/>
<name>W6JUU3_9MICO</name>
<dbReference type="Proteomes" id="UP000035763">
    <property type="component" value="Unassembled WGS sequence"/>
</dbReference>
<organism evidence="1 2">
    <name type="scientific">Nostocoides australiense Ben110</name>
    <dbReference type="NCBI Taxonomy" id="1193182"/>
    <lineage>
        <taxon>Bacteria</taxon>
        <taxon>Bacillati</taxon>
        <taxon>Actinomycetota</taxon>
        <taxon>Actinomycetes</taxon>
        <taxon>Micrococcales</taxon>
        <taxon>Intrasporangiaceae</taxon>
        <taxon>Nostocoides</taxon>
    </lineage>
</organism>
<comment type="caution">
    <text evidence="1">The sequence shown here is derived from an EMBL/GenBank/DDBJ whole genome shotgun (WGS) entry which is preliminary data.</text>
</comment>
<gene>
    <name evidence="1" type="ORF">BN11_240024</name>
</gene>
<sequence>MRAFALHPLIDSVSAARELFADYRHAHRELGALFS</sequence>
<evidence type="ECO:0000313" key="2">
    <source>
        <dbReference type="Proteomes" id="UP000035763"/>
    </source>
</evidence>
<protein>
    <submittedName>
        <fullName evidence="1">Uncharacterized protein</fullName>
    </submittedName>
</protein>